<proteinExistence type="predicted"/>
<organism evidence="3 4">
    <name type="scientific">Autumnicola tepida</name>
    <dbReference type="NCBI Taxonomy" id="3075595"/>
    <lineage>
        <taxon>Bacteria</taxon>
        <taxon>Pseudomonadati</taxon>
        <taxon>Bacteroidota</taxon>
        <taxon>Flavobacteriia</taxon>
        <taxon>Flavobacteriales</taxon>
        <taxon>Flavobacteriaceae</taxon>
        <taxon>Autumnicola</taxon>
    </lineage>
</organism>
<feature type="chain" id="PRO_5047179635" description="Secreted protein" evidence="2">
    <location>
        <begin position="20"/>
        <end position="279"/>
    </location>
</feature>
<accession>A0ABU3CEM1</accession>
<protein>
    <recommendedName>
        <fullName evidence="5">Secreted protein</fullName>
    </recommendedName>
</protein>
<reference evidence="3 4" key="1">
    <citation type="submission" date="2023-09" db="EMBL/GenBank/DDBJ databases">
        <authorList>
            <person name="Rey-Velasco X."/>
        </authorList>
    </citation>
    <scope>NUCLEOTIDE SEQUENCE [LARGE SCALE GENOMIC DNA]</scope>
    <source>
        <strain evidence="3 4">F363</strain>
    </source>
</reference>
<evidence type="ECO:0000313" key="4">
    <source>
        <dbReference type="Proteomes" id="UP001262889"/>
    </source>
</evidence>
<comment type="caution">
    <text evidence="3">The sequence shown here is derived from an EMBL/GenBank/DDBJ whole genome shotgun (WGS) entry which is preliminary data.</text>
</comment>
<feature type="signal peptide" evidence="2">
    <location>
        <begin position="1"/>
        <end position="19"/>
    </location>
</feature>
<feature type="region of interest" description="Disordered" evidence="1">
    <location>
        <begin position="155"/>
        <end position="176"/>
    </location>
</feature>
<name>A0ABU3CEM1_9FLAO</name>
<dbReference type="RefSeq" id="WP_311536422.1">
    <property type="nucleotide sequence ID" value="NZ_JAVRHQ010000035.1"/>
</dbReference>
<evidence type="ECO:0008006" key="5">
    <source>
        <dbReference type="Google" id="ProtNLM"/>
    </source>
</evidence>
<dbReference type="Proteomes" id="UP001262889">
    <property type="component" value="Unassembled WGS sequence"/>
</dbReference>
<keyword evidence="4" id="KW-1185">Reference proteome</keyword>
<dbReference type="EMBL" id="JAVRHQ010000035">
    <property type="protein sequence ID" value="MDT0644807.1"/>
    <property type="molecule type" value="Genomic_DNA"/>
</dbReference>
<keyword evidence="2" id="KW-0732">Signal</keyword>
<evidence type="ECO:0000256" key="2">
    <source>
        <dbReference type="SAM" id="SignalP"/>
    </source>
</evidence>
<evidence type="ECO:0000313" key="3">
    <source>
        <dbReference type="EMBL" id="MDT0644807.1"/>
    </source>
</evidence>
<sequence>MKNIFLVSLLMLCFFTGNAQSLNNYRYVIVPESFEFSDSKNEYQLNALTKFLLQKYGFETVMKSAEKPAELQGNPCKALYADVMNDSGLFVTKLTLVLRDCYDKVVFQSEEGRSREKDFKTAFHEALRDAFTSLEEQGYDYSEAVITATPVPAVEGEVASDTPQKEQKALPEEQEDAEVEVVEVVEEEAAENAVSNSNIYVLDNAEYYLEETADGYAFYQKGMAEPFAALIKSEKENSFIYSSINKQGLAYFDEGGDLVVEFFDRNKNKTVKAVYTLQD</sequence>
<evidence type="ECO:0000256" key="1">
    <source>
        <dbReference type="SAM" id="MobiDB-lite"/>
    </source>
</evidence>
<gene>
    <name evidence="3" type="ORF">RM553_18345</name>
</gene>